<dbReference type="GO" id="GO:0000981">
    <property type="term" value="F:DNA-binding transcription factor activity, RNA polymerase II-specific"/>
    <property type="evidence" value="ECO:0007669"/>
    <property type="project" value="InterPro"/>
</dbReference>
<dbReference type="Pfam" id="PF04082">
    <property type="entry name" value="Fungal_trans"/>
    <property type="match status" value="1"/>
</dbReference>
<keyword evidence="2" id="KW-0539">Nucleus</keyword>
<proteinExistence type="predicted"/>
<dbReference type="GO" id="GO:0008270">
    <property type="term" value="F:zinc ion binding"/>
    <property type="evidence" value="ECO:0007669"/>
    <property type="project" value="InterPro"/>
</dbReference>
<dbReference type="CDD" id="cd12148">
    <property type="entry name" value="fungal_TF_MHR"/>
    <property type="match status" value="1"/>
</dbReference>
<dbReference type="EMBL" id="ML979135">
    <property type="protein sequence ID" value="KAF1916263.1"/>
    <property type="molecule type" value="Genomic_DNA"/>
</dbReference>
<dbReference type="PROSITE" id="PS00463">
    <property type="entry name" value="ZN2_CY6_FUNGAL_1"/>
    <property type="match status" value="1"/>
</dbReference>
<dbReference type="InterPro" id="IPR001138">
    <property type="entry name" value="Zn2Cys6_DnaBD"/>
</dbReference>
<evidence type="ECO:0000313" key="5">
    <source>
        <dbReference type="EMBL" id="KAF1916263.1"/>
    </source>
</evidence>
<evidence type="ECO:0000259" key="4">
    <source>
        <dbReference type="PROSITE" id="PS50048"/>
    </source>
</evidence>
<evidence type="ECO:0000256" key="2">
    <source>
        <dbReference type="ARBA" id="ARBA00023242"/>
    </source>
</evidence>
<feature type="region of interest" description="Disordered" evidence="3">
    <location>
        <begin position="714"/>
        <end position="740"/>
    </location>
</feature>
<organism evidence="5 6">
    <name type="scientific">Ampelomyces quisqualis</name>
    <name type="common">Powdery mildew agent</name>
    <dbReference type="NCBI Taxonomy" id="50730"/>
    <lineage>
        <taxon>Eukaryota</taxon>
        <taxon>Fungi</taxon>
        <taxon>Dikarya</taxon>
        <taxon>Ascomycota</taxon>
        <taxon>Pezizomycotina</taxon>
        <taxon>Dothideomycetes</taxon>
        <taxon>Pleosporomycetidae</taxon>
        <taxon>Pleosporales</taxon>
        <taxon>Pleosporineae</taxon>
        <taxon>Phaeosphaeriaceae</taxon>
        <taxon>Ampelomyces</taxon>
    </lineage>
</organism>
<dbReference type="Gene3D" id="4.10.240.10">
    <property type="entry name" value="Zn(2)-C6 fungal-type DNA-binding domain"/>
    <property type="match status" value="1"/>
</dbReference>
<dbReference type="Pfam" id="PF00172">
    <property type="entry name" value="Zn_clus"/>
    <property type="match status" value="1"/>
</dbReference>
<dbReference type="InterPro" id="IPR036864">
    <property type="entry name" value="Zn2-C6_fun-type_DNA-bd_sf"/>
</dbReference>
<reference evidence="5" key="1">
    <citation type="journal article" date="2020" name="Stud. Mycol.">
        <title>101 Dothideomycetes genomes: a test case for predicting lifestyles and emergence of pathogens.</title>
        <authorList>
            <person name="Haridas S."/>
            <person name="Albert R."/>
            <person name="Binder M."/>
            <person name="Bloem J."/>
            <person name="Labutti K."/>
            <person name="Salamov A."/>
            <person name="Andreopoulos B."/>
            <person name="Baker S."/>
            <person name="Barry K."/>
            <person name="Bills G."/>
            <person name="Bluhm B."/>
            <person name="Cannon C."/>
            <person name="Castanera R."/>
            <person name="Culley D."/>
            <person name="Daum C."/>
            <person name="Ezra D."/>
            <person name="Gonzalez J."/>
            <person name="Henrissat B."/>
            <person name="Kuo A."/>
            <person name="Liang C."/>
            <person name="Lipzen A."/>
            <person name="Lutzoni F."/>
            <person name="Magnuson J."/>
            <person name="Mondo S."/>
            <person name="Nolan M."/>
            <person name="Ohm R."/>
            <person name="Pangilinan J."/>
            <person name="Park H.-J."/>
            <person name="Ramirez L."/>
            <person name="Alfaro M."/>
            <person name="Sun H."/>
            <person name="Tritt A."/>
            <person name="Yoshinaga Y."/>
            <person name="Zwiers L.-H."/>
            <person name="Turgeon B."/>
            <person name="Goodwin S."/>
            <person name="Spatafora J."/>
            <person name="Crous P."/>
            <person name="Grigoriev I."/>
        </authorList>
    </citation>
    <scope>NUCLEOTIDE SEQUENCE</scope>
    <source>
        <strain evidence="5">HMLAC05119</strain>
    </source>
</reference>
<keyword evidence="6" id="KW-1185">Reference proteome</keyword>
<feature type="compositionally biased region" description="Pro residues" evidence="3">
    <location>
        <begin position="596"/>
        <end position="605"/>
    </location>
</feature>
<keyword evidence="1" id="KW-0479">Metal-binding</keyword>
<gene>
    <name evidence="5" type="ORF">BDU57DRAFT_538583</name>
</gene>
<accession>A0A6A5QLI8</accession>
<feature type="compositionally biased region" description="Low complexity" evidence="3">
    <location>
        <begin position="548"/>
        <end position="559"/>
    </location>
</feature>
<feature type="region of interest" description="Disordered" evidence="3">
    <location>
        <begin position="625"/>
        <end position="657"/>
    </location>
</feature>
<feature type="compositionally biased region" description="Basic residues" evidence="3">
    <location>
        <begin position="642"/>
        <end position="657"/>
    </location>
</feature>
<feature type="domain" description="Zn(2)-C6 fungal-type" evidence="4">
    <location>
        <begin position="660"/>
        <end position="690"/>
    </location>
</feature>
<feature type="region of interest" description="Disordered" evidence="3">
    <location>
        <begin position="689"/>
        <end position="708"/>
    </location>
</feature>
<dbReference type="GO" id="GO:0003677">
    <property type="term" value="F:DNA binding"/>
    <property type="evidence" value="ECO:0007669"/>
    <property type="project" value="InterPro"/>
</dbReference>
<dbReference type="PANTHER" id="PTHR24330">
    <property type="entry name" value="HOMEOBOX PROTEIN BARH-LIKE"/>
    <property type="match status" value="1"/>
</dbReference>
<evidence type="ECO:0000313" key="6">
    <source>
        <dbReference type="Proteomes" id="UP000800096"/>
    </source>
</evidence>
<sequence>MAARLRFMDLSVDLKTLIVQHIKRPTDLRSVCLTCKQLHYIAVRQLYHEVTLDVGSPNDMRLGAFLSPKNIGLPHIRKLDLYLADVMDKCGQLQQANFAIRMILELLPENILEKFSWHPWSPFAGDNLVLLYKKQKRMKWMESIALDRDVIEELQKLPDLDKVFDNVRRIGLYPDTREVMDFCHFLLKHTANKKLEKVTLHASFDEIDPPIPERELHDSSTGPGLLISTMFAHMQPFATCIPITLKEITLQKLKLRYAADTYCKIIDFRTLKSIRIFGCSGADALFAQLSKSTQLPEKLETLEFKHEDNGENDGLGALDGFLCLVTGIKVLTLDFTYSKSLPASAGIIRHGKTLKQLNVHASTGPNSCDEELVYDYASFSQICKDCPLLEQLSVAFPQVCVIRSKNESFANFENCIGELKQLVTLHMTTWPTNNPSCTKLPRKIYEHLLANLAQQGFEISSGYAKESGRSSKLAIIAFGASDKVYDREDSQNQIIFVKGKQIDPLGNEACTAVQIGWCLRKITPTTVRQYPTITRKRAVKSRGETVTPSSYPDMSYPDPTTGDAHYTPIYPHASASTSADADADADAHDGQGPSREPYPPEPPFPKIESLNEVLQAHALHANHALNDARGPGQPPTQPQQQQHHHQHHQQQQKPNRLRKACDSCSIRKVKCDETGPPCRACISLDIPCTFDRPSRRRGPPNRHAEDIKKRRLNHTDPHAAGHPSPQSPTNAAHALAQLQSSQPQQLSADTICPLPTINALIDDFFTYIHPLCPFPHEPSFREAWERREDFTNPSFLALLASMIAALVSSFPRKPRLHLKTQTRHEYPSHLSLVDKCRQVCTQARGPGYLDRPSLNVYDACTSYFLGLTGAYIFQWRQLRLYFAESLTIIRSLGLHKAEAQGYTYLGSVPSACGSNGPDFDGSREFKLDHITEQIGRRVFWTVFVGVRTIQQLGASFGELTIAPATPTEPLPPLPVEVDDVHIFPNQIQPQQAGVVSLITGFNLNVRVYLSYSSLATAEMAFGADEIFDWDRQQRILEQSMQRCRAILDSIPDVLKVQPRTGRHGAPLQQRQPYYPPMPEFSGLRDANLGNTNGPEPQDTRRYEIQKANIYASHLSTRSYLVEKYFLQLEKFNKIRMKAGLQSSPVALAAGLDKLMSPSSSVGEALGKIMSDEREQVVKDLLAVLGSIDMVNMEPNGDSFVSLHVHLQDSDLLYEAGDELALSCPVNYFFSSNSLSPIASLRFVPTQTQKIRSIASTLLEVPKERKGSVALQHQDYLYKFLDILNRLERASPDASDPTNSNVNEESELRLWADLRDHQLKFQEQGGVYGFA</sequence>
<dbReference type="GO" id="GO:0006351">
    <property type="term" value="P:DNA-templated transcription"/>
    <property type="evidence" value="ECO:0007669"/>
    <property type="project" value="InterPro"/>
</dbReference>
<feature type="compositionally biased region" description="Low complexity" evidence="3">
    <location>
        <begin position="731"/>
        <end position="740"/>
    </location>
</feature>
<dbReference type="InterPro" id="IPR052145">
    <property type="entry name" value="Mediator/Homeobox_domain"/>
</dbReference>
<dbReference type="PROSITE" id="PS50048">
    <property type="entry name" value="ZN2_CY6_FUNGAL_2"/>
    <property type="match status" value="1"/>
</dbReference>
<dbReference type="SUPFAM" id="SSF57701">
    <property type="entry name" value="Zn2/Cys6 DNA-binding domain"/>
    <property type="match status" value="1"/>
</dbReference>
<dbReference type="CDD" id="cd00067">
    <property type="entry name" value="GAL4"/>
    <property type="match status" value="1"/>
</dbReference>
<dbReference type="OrthoDB" id="5284003at2759"/>
<evidence type="ECO:0000256" key="3">
    <source>
        <dbReference type="SAM" id="MobiDB-lite"/>
    </source>
</evidence>
<name>A0A6A5QLI8_AMPQU</name>
<evidence type="ECO:0000256" key="1">
    <source>
        <dbReference type="ARBA" id="ARBA00022723"/>
    </source>
</evidence>
<dbReference type="SMART" id="SM00066">
    <property type="entry name" value="GAL4"/>
    <property type="match status" value="1"/>
</dbReference>
<protein>
    <recommendedName>
        <fullName evidence="4">Zn(2)-C6 fungal-type domain-containing protein</fullName>
    </recommendedName>
</protein>
<feature type="region of interest" description="Disordered" evidence="3">
    <location>
        <begin position="533"/>
        <end position="606"/>
    </location>
</feature>
<dbReference type="Proteomes" id="UP000800096">
    <property type="component" value="Unassembled WGS sequence"/>
</dbReference>
<dbReference type="PANTHER" id="PTHR24330:SF19">
    <property type="entry name" value="MEDIATOR OF RNA POLYMERASE II TRANSCRIPTION SUBUNIT 29"/>
    <property type="match status" value="1"/>
</dbReference>
<dbReference type="InterPro" id="IPR007219">
    <property type="entry name" value="XnlR_reg_dom"/>
</dbReference>